<evidence type="ECO:0000256" key="1">
    <source>
        <dbReference type="SAM" id="MobiDB-lite"/>
    </source>
</evidence>
<dbReference type="InterPro" id="IPR046550">
    <property type="entry name" value="DUF6704"/>
</dbReference>
<organism evidence="3 4">
    <name type="scientific">Streptomyces bohaiensis</name>
    <dbReference type="NCBI Taxonomy" id="1431344"/>
    <lineage>
        <taxon>Bacteria</taxon>
        <taxon>Bacillati</taxon>
        <taxon>Actinomycetota</taxon>
        <taxon>Actinomycetes</taxon>
        <taxon>Kitasatosporales</taxon>
        <taxon>Streptomycetaceae</taxon>
        <taxon>Streptomyces</taxon>
    </lineage>
</organism>
<reference evidence="3 4" key="1">
    <citation type="submission" date="2020-03" db="EMBL/GenBank/DDBJ databases">
        <title>Draft genome of Streptomyces sp. ventii, isolated from the Axial Seamount in the Pacific Ocean, and resequencing of the two type strains Streptomyces lonarensis strain NCL 716 and Streptomyces bohaiensis strain 11A07.</title>
        <authorList>
            <person name="Loughran R.M."/>
            <person name="Pfannmuller K.M."/>
            <person name="Wasson B.J."/>
            <person name="Deadmond M.C."/>
            <person name="Paddock B.E."/>
            <person name="Koyack M.J."/>
            <person name="Gallegos D.A."/>
            <person name="Mitchell E.A."/>
            <person name="Ushijima B."/>
            <person name="Saw J.H."/>
            <person name="Mcphail K.L."/>
            <person name="Videau P."/>
        </authorList>
    </citation>
    <scope>NUCLEOTIDE SEQUENCE [LARGE SCALE GENOMIC DNA]</scope>
    <source>
        <strain evidence="3 4">11A07</strain>
    </source>
</reference>
<dbReference type="NCBIfam" id="NF041681">
    <property type="entry name" value="HGxxPAAW"/>
    <property type="match status" value="1"/>
</dbReference>
<feature type="transmembrane region" description="Helical" evidence="2">
    <location>
        <begin position="12"/>
        <end position="31"/>
    </location>
</feature>
<feature type="compositionally biased region" description="Basic and acidic residues" evidence="1">
    <location>
        <begin position="91"/>
        <end position="101"/>
    </location>
</feature>
<evidence type="ECO:0000313" key="3">
    <source>
        <dbReference type="EMBL" id="NJQ14863.1"/>
    </source>
</evidence>
<dbReference type="EMBL" id="JAAVJC010000041">
    <property type="protein sequence ID" value="NJQ14863.1"/>
    <property type="molecule type" value="Genomic_DNA"/>
</dbReference>
<proteinExistence type="predicted"/>
<protein>
    <submittedName>
        <fullName evidence="3">Uncharacterized protein</fullName>
    </submittedName>
</protein>
<name>A0ABX1CAC9_9ACTN</name>
<keyword evidence="4" id="KW-1185">Reference proteome</keyword>
<comment type="caution">
    <text evidence="3">The sequence shown here is derived from an EMBL/GenBank/DDBJ whole genome shotgun (WGS) entry which is preliminary data.</text>
</comment>
<dbReference type="Proteomes" id="UP000727056">
    <property type="component" value="Unassembled WGS sequence"/>
</dbReference>
<dbReference type="Pfam" id="PF20447">
    <property type="entry name" value="DUF6704"/>
    <property type="match status" value="1"/>
</dbReference>
<evidence type="ECO:0000256" key="2">
    <source>
        <dbReference type="SAM" id="Phobius"/>
    </source>
</evidence>
<dbReference type="RefSeq" id="WP_168087647.1">
    <property type="nucleotide sequence ID" value="NZ_BHZH01000082.1"/>
</dbReference>
<sequence>MANGHDHGNTPAAWAGVTIALLGFTVSGVFLTMAQPLGVIAGLVVVALGGVVGAVMRSMGMGKQEEEVAEVTLPAQQSGDEPAAEQTAAARADDGEKAAAG</sequence>
<evidence type="ECO:0000313" key="4">
    <source>
        <dbReference type="Proteomes" id="UP000727056"/>
    </source>
</evidence>
<keyword evidence="2" id="KW-1133">Transmembrane helix</keyword>
<keyword evidence="2" id="KW-0812">Transmembrane</keyword>
<feature type="region of interest" description="Disordered" evidence="1">
    <location>
        <begin position="72"/>
        <end position="101"/>
    </location>
</feature>
<feature type="transmembrane region" description="Helical" evidence="2">
    <location>
        <begin position="37"/>
        <end position="56"/>
    </location>
</feature>
<accession>A0ABX1CAC9</accession>
<keyword evidence="2" id="KW-0472">Membrane</keyword>
<gene>
    <name evidence="3" type="ORF">HCN52_07875</name>
</gene>